<comment type="caution">
    <text evidence="1">The sequence shown here is derived from an EMBL/GenBank/DDBJ whole genome shotgun (WGS) entry which is preliminary data.</text>
</comment>
<protein>
    <submittedName>
        <fullName evidence="1">Uncharacterized protein</fullName>
    </submittedName>
</protein>
<sequence>MHFKKNEYMKKTLLKEIGYQKKKELLPVIFSHTEPMDIKKIKRDRPYRMVDTAIHQSEIYCLRIYKDGINISTE</sequence>
<gene>
    <name evidence="1" type="ORF">DRF60_09655</name>
</gene>
<keyword evidence="2" id="KW-1185">Reference proteome</keyword>
<reference evidence="1 2" key="1">
    <citation type="journal article" date="2010" name="Syst. Appl. Microbiol.">
        <title>Four new species of Chryseobacterium from the rhizosphere of coastal sand dune plants, Chryseobacterium elymi sp. nov., Chryseobacterium hagamense sp. nov., Chryseobacterium lathyri sp. nov. and Chryseobacterium rhizosphaerae sp. nov.</title>
        <authorList>
            <person name="Cho S.H."/>
            <person name="Lee K.S."/>
            <person name="Shin D.S."/>
            <person name="Han J.H."/>
            <person name="Park K.S."/>
            <person name="Lee C.H."/>
            <person name="Park K.H."/>
            <person name="Kim S.B."/>
        </authorList>
    </citation>
    <scope>NUCLEOTIDE SEQUENCE [LARGE SCALE GENOMIC DNA]</scope>
    <source>
        <strain evidence="1 2">KCTC 22547</strain>
    </source>
</reference>
<dbReference type="AlphaFoldDB" id="A0A3D9DIU2"/>
<dbReference type="EMBL" id="QNUH01000007">
    <property type="protein sequence ID" value="REC77927.1"/>
    <property type="molecule type" value="Genomic_DNA"/>
</dbReference>
<organism evidence="1 2">
    <name type="scientific">Chryseobacterium elymi</name>
    <dbReference type="NCBI Taxonomy" id="395936"/>
    <lineage>
        <taxon>Bacteria</taxon>
        <taxon>Pseudomonadati</taxon>
        <taxon>Bacteroidota</taxon>
        <taxon>Flavobacteriia</taxon>
        <taxon>Flavobacteriales</taxon>
        <taxon>Weeksellaceae</taxon>
        <taxon>Chryseobacterium group</taxon>
        <taxon>Chryseobacterium</taxon>
    </lineage>
</organism>
<evidence type="ECO:0000313" key="2">
    <source>
        <dbReference type="Proteomes" id="UP000257030"/>
    </source>
</evidence>
<name>A0A3D9DIU2_9FLAO</name>
<evidence type="ECO:0000313" key="1">
    <source>
        <dbReference type="EMBL" id="REC77927.1"/>
    </source>
</evidence>
<dbReference type="Proteomes" id="UP000257030">
    <property type="component" value="Unassembled WGS sequence"/>
</dbReference>
<proteinExistence type="predicted"/>
<accession>A0A3D9DIU2</accession>